<dbReference type="AlphaFoldDB" id="A0A1T5A5W5"/>
<dbReference type="OrthoDB" id="9784202at2"/>
<organism evidence="7 8">
    <name type="scientific">Salegentibacter holothuriorum</name>
    <dbReference type="NCBI Taxonomy" id="241145"/>
    <lineage>
        <taxon>Bacteria</taxon>
        <taxon>Pseudomonadati</taxon>
        <taxon>Bacteroidota</taxon>
        <taxon>Flavobacteriia</taxon>
        <taxon>Flavobacteriales</taxon>
        <taxon>Flavobacteriaceae</taxon>
        <taxon>Salegentibacter</taxon>
    </lineage>
</organism>
<dbReference type="EMBL" id="FUYY01000001">
    <property type="protein sequence ID" value="SKB30053.1"/>
    <property type="molecule type" value="Genomic_DNA"/>
</dbReference>
<dbReference type="PIRSF" id="PIRSF006324">
    <property type="entry name" value="LeuE"/>
    <property type="match status" value="1"/>
</dbReference>
<dbReference type="STRING" id="241145.SAMN05660776_0193"/>
<comment type="subcellular location">
    <subcellularLocation>
        <location evidence="1">Cell membrane</location>
        <topology evidence="1">Multi-pass membrane protein</topology>
    </subcellularLocation>
</comment>
<evidence type="ECO:0000256" key="2">
    <source>
        <dbReference type="ARBA" id="ARBA00022475"/>
    </source>
</evidence>
<dbReference type="GO" id="GO:0015171">
    <property type="term" value="F:amino acid transmembrane transporter activity"/>
    <property type="evidence" value="ECO:0007669"/>
    <property type="project" value="TreeGrafter"/>
</dbReference>
<evidence type="ECO:0000256" key="4">
    <source>
        <dbReference type="ARBA" id="ARBA00022989"/>
    </source>
</evidence>
<dbReference type="PANTHER" id="PTHR30086:SF20">
    <property type="entry name" value="ARGININE EXPORTER PROTEIN ARGO-RELATED"/>
    <property type="match status" value="1"/>
</dbReference>
<gene>
    <name evidence="7" type="ORF">SAMN05660776_0193</name>
</gene>
<proteinExistence type="predicted"/>
<evidence type="ECO:0000313" key="7">
    <source>
        <dbReference type="EMBL" id="SKB30053.1"/>
    </source>
</evidence>
<name>A0A1T5A5W5_9FLAO</name>
<reference evidence="8" key="1">
    <citation type="submission" date="2017-02" db="EMBL/GenBank/DDBJ databases">
        <authorList>
            <person name="Varghese N."/>
            <person name="Submissions S."/>
        </authorList>
    </citation>
    <scope>NUCLEOTIDE SEQUENCE [LARGE SCALE GENOMIC DNA]</scope>
    <source>
        <strain evidence="8">DSM 23405</strain>
    </source>
</reference>
<feature type="transmembrane region" description="Helical" evidence="6">
    <location>
        <begin position="118"/>
        <end position="139"/>
    </location>
</feature>
<keyword evidence="4 6" id="KW-1133">Transmembrane helix</keyword>
<feature type="transmembrane region" description="Helical" evidence="6">
    <location>
        <begin position="40"/>
        <end position="63"/>
    </location>
</feature>
<feature type="transmembrane region" description="Helical" evidence="6">
    <location>
        <begin position="69"/>
        <end position="91"/>
    </location>
</feature>
<dbReference type="InterPro" id="IPR001123">
    <property type="entry name" value="LeuE-type"/>
</dbReference>
<dbReference type="Proteomes" id="UP000190230">
    <property type="component" value="Unassembled WGS sequence"/>
</dbReference>
<evidence type="ECO:0000256" key="5">
    <source>
        <dbReference type="ARBA" id="ARBA00023136"/>
    </source>
</evidence>
<accession>A0A1T5A5W5</accession>
<dbReference type="RefSeq" id="WP_079718833.1">
    <property type="nucleotide sequence ID" value="NZ_FUYY01000001.1"/>
</dbReference>
<feature type="transmembrane region" description="Helical" evidence="6">
    <location>
        <begin position="187"/>
        <end position="206"/>
    </location>
</feature>
<protein>
    <submittedName>
        <fullName evidence="7">Threonine/homoserine/homoserine lactone efflux protein</fullName>
    </submittedName>
</protein>
<dbReference type="Pfam" id="PF01810">
    <property type="entry name" value="LysE"/>
    <property type="match status" value="1"/>
</dbReference>
<dbReference type="PANTHER" id="PTHR30086">
    <property type="entry name" value="ARGININE EXPORTER PROTEIN ARGO"/>
    <property type="match status" value="1"/>
</dbReference>
<evidence type="ECO:0000256" key="1">
    <source>
        <dbReference type="ARBA" id="ARBA00004651"/>
    </source>
</evidence>
<keyword evidence="3 6" id="KW-0812">Transmembrane</keyword>
<keyword evidence="8" id="KW-1185">Reference proteome</keyword>
<evidence type="ECO:0000313" key="8">
    <source>
        <dbReference type="Proteomes" id="UP000190230"/>
    </source>
</evidence>
<sequence>MGPDNFLAFIVTAGFFIMTPGIDTIFVLNKSIANGKRSGIYASLGVNSGVLIHTLLAALGFSVLIAKSALIFTIVKYVGVVYLIYLGFLQLKKKSDLSPKMDQSSIPNKRKNDYISGFFTNTLNPKVALFFLAFFPQFIASDEIENPVPFILLGFTYAIIGVAWFSIITIFASVFSQKIIANPKAGLWLNKLSGLVFIIMGVQIALT</sequence>
<evidence type="ECO:0000256" key="3">
    <source>
        <dbReference type="ARBA" id="ARBA00022692"/>
    </source>
</evidence>
<dbReference type="GO" id="GO:0005886">
    <property type="term" value="C:plasma membrane"/>
    <property type="evidence" value="ECO:0007669"/>
    <property type="project" value="UniProtKB-SubCell"/>
</dbReference>
<feature type="transmembrane region" description="Helical" evidence="6">
    <location>
        <begin position="151"/>
        <end position="175"/>
    </location>
</feature>
<keyword evidence="2" id="KW-1003">Cell membrane</keyword>
<evidence type="ECO:0000256" key="6">
    <source>
        <dbReference type="SAM" id="Phobius"/>
    </source>
</evidence>
<feature type="transmembrane region" description="Helical" evidence="6">
    <location>
        <begin position="6"/>
        <end position="28"/>
    </location>
</feature>
<keyword evidence="5 6" id="KW-0472">Membrane</keyword>